<dbReference type="Gene3D" id="3.60.15.10">
    <property type="entry name" value="Ribonuclease Z/Hydroxyacylglutathione hydrolase-like"/>
    <property type="match status" value="1"/>
</dbReference>
<dbReference type="InterPro" id="IPR001279">
    <property type="entry name" value="Metallo-B-lactamas"/>
</dbReference>
<dbReference type="CDD" id="cd07741">
    <property type="entry name" value="metallo-hydrolase-like_MBL-fold"/>
    <property type="match status" value="1"/>
</dbReference>
<dbReference type="PANTHER" id="PTHR42663:SF6">
    <property type="entry name" value="HYDROLASE C777.06C-RELATED"/>
    <property type="match status" value="1"/>
</dbReference>
<sequence>MDKILFLGTAGGRASTFRRIRRSGGMLMHLSGRWVHVDPGPGAFVYLHERGFDPRALDLIVLSHIHLDHSADVNSLIEASTDGGKRIHIALFAPRSAFEGEDRVILPYLRKRLAFEAFLEEGRTFEYMGIKVKAVMKHRHHNTETYALLLNDKVLYVSCAMFEDKMLSLYPRNVQVMIINTTLYNKRENIEHLSVEDAIKLIRGLHPQKAILTHFGYEFLKNHDPQEVADYITSLTGVNTVSAFDNMEVYLH</sequence>
<evidence type="ECO:0000259" key="1">
    <source>
        <dbReference type="Pfam" id="PF12706"/>
    </source>
</evidence>
<gene>
    <name evidence="2" type="ORF">SAMN06265353_0377</name>
</gene>
<dbReference type="Proteomes" id="UP000218627">
    <property type="component" value="Unassembled WGS sequence"/>
</dbReference>
<dbReference type="AlphaFoldDB" id="A0A285NR20"/>
<accession>A0A285NR20</accession>
<evidence type="ECO:0000313" key="3">
    <source>
        <dbReference type="Proteomes" id="UP000218627"/>
    </source>
</evidence>
<dbReference type="OrthoDB" id="9800940at2"/>
<dbReference type="Pfam" id="PF12706">
    <property type="entry name" value="Lactamase_B_2"/>
    <property type="match status" value="1"/>
</dbReference>
<dbReference type="SUPFAM" id="SSF56281">
    <property type="entry name" value="Metallo-hydrolase/oxidoreductase"/>
    <property type="match status" value="1"/>
</dbReference>
<reference evidence="3" key="1">
    <citation type="submission" date="2017-09" db="EMBL/GenBank/DDBJ databases">
        <authorList>
            <person name="Varghese N."/>
            <person name="Submissions S."/>
        </authorList>
    </citation>
    <scope>NUCLEOTIDE SEQUENCE [LARGE SCALE GENOMIC DNA]</scope>
    <source>
        <strain evidence="3">DSM 2913</strain>
    </source>
</reference>
<dbReference type="EMBL" id="OBEN01000001">
    <property type="protein sequence ID" value="SNZ11962.1"/>
    <property type="molecule type" value="Genomic_DNA"/>
</dbReference>
<dbReference type="PANTHER" id="PTHR42663">
    <property type="entry name" value="HYDROLASE C777.06C-RELATED-RELATED"/>
    <property type="match status" value="1"/>
</dbReference>
<organism evidence="2 3">
    <name type="scientific">Hydrogenobacter hydrogenophilus</name>
    <dbReference type="NCBI Taxonomy" id="35835"/>
    <lineage>
        <taxon>Bacteria</taxon>
        <taxon>Pseudomonadati</taxon>
        <taxon>Aquificota</taxon>
        <taxon>Aquificia</taxon>
        <taxon>Aquificales</taxon>
        <taxon>Aquificaceae</taxon>
        <taxon>Hydrogenobacter</taxon>
    </lineage>
</organism>
<dbReference type="RefSeq" id="WP_096600498.1">
    <property type="nucleotide sequence ID" value="NZ_OBEN01000001.1"/>
</dbReference>
<evidence type="ECO:0000313" key="2">
    <source>
        <dbReference type="EMBL" id="SNZ11962.1"/>
    </source>
</evidence>
<dbReference type="InterPro" id="IPR036866">
    <property type="entry name" value="RibonucZ/Hydroxyglut_hydro"/>
</dbReference>
<name>A0A285NR20_9AQUI</name>
<keyword evidence="3" id="KW-1185">Reference proteome</keyword>
<proteinExistence type="predicted"/>
<feature type="domain" description="Metallo-beta-lactamase" evidence="1">
    <location>
        <begin position="33"/>
        <end position="215"/>
    </location>
</feature>
<protein>
    <submittedName>
        <fullName evidence="2">Phosphoribosyl 1,2-cyclic phosphodiesterase</fullName>
    </submittedName>
</protein>